<dbReference type="Gene3D" id="3.10.129.110">
    <property type="entry name" value="Polyketide synthase dehydratase"/>
    <property type="match status" value="1"/>
</dbReference>
<dbReference type="Pfam" id="PF02801">
    <property type="entry name" value="Ketoacyl-synt_C"/>
    <property type="match status" value="1"/>
</dbReference>
<dbReference type="SMART" id="SM00825">
    <property type="entry name" value="PKS_KS"/>
    <property type="match status" value="1"/>
</dbReference>
<dbReference type="PROSITE" id="PS50075">
    <property type="entry name" value="CARRIER"/>
    <property type="match status" value="1"/>
</dbReference>
<dbReference type="Proteomes" id="UP000481858">
    <property type="component" value="Unassembled WGS sequence"/>
</dbReference>
<dbReference type="InterPro" id="IPR009081">
    <property type="entry name" value="PP-bd_ACP"/>
</dbReference>
<dbReference type="InterPro" id="IPR020841">
    <property type="entry name" value="PKS_Beta-ketoAc_synthase_dom"/>
</dbReference>
<dbReference type="GO" id="GO:0044550">
    <property type="term" value="P:secondary metabolite biosynthetic process"/>
    <property type="evidence" value="ECO:0007669"/>
    <property type="project" value="TreeGrafter"/>
</dbReference>
<accession>A0A7C8MKA2</accession>
<feature type="region of interest" description="N-terminal hotdog fold" evidence="5">
    <location>
        <begin position="1277"/>
        <end position="1413"/>
    </location>
</feature>
<dbReference type="GO" id="GO:0031177">
    <property type="term" value="F:phosphopantetheine binding"/>
    <property type="evidence" value="ECO:0007669"/>
    <property type="project" value="InterPro"/>
</dbReference>
<keyword evidence="3" id="KW-0808">Transferase</keyword>
<dbReference type="Gene3D" id="1.10.1200.10">
    <property type="entry name" value="ACP-like"/>
    <property type="match status" value="1"/>
</dbReference>
<dbReference type="Gene3D" id="3.40.47.10">
    <property type="match status" value="1"/>
</dbReference>
<evidence type="ECO:0000313" key="11">
    <source>
        <dbReference type="Proteomes" id="UP000481858"/>
    </source>
</evidence>
<dbReference type="PROSITE" id="PS52019">
    <property type="entry name" value="PKS_MFAS_DH"/>
    <property type="match status" value="1"/>
</dbReference>
<evidence type="ECO:0000256" key="4">
    <source>
        <dbReference type="ARBA" id="ARBA00023268"/>
    </source>
</evidence>
<dbReference type="InterPro" id="IPR050091">
    <property type="entry name" value="PKS_NRPS_Biosynth_Enz"/>
</dbReference>
<keyword evidence="11" id="KW-1185">Reference proteome</keyword>
<dbReference type="InterPro" id="IPR018201">
    <property type="entry name" value="Ketoacyl_synth_AS"/>
</dbReference>
<organism evidence="10 11">
    <name type="scientific">Xylaria multiplex</name>
    <dbReference type="NCBI Taxonomy" id="323545"/>
    <lineage>
        <taxon>Eukaryota</taxon>
        <taxon>Fungi</taxon>
        <taxon>Dikarya</taxon>
        <taxon>Ascomycota</taxon>
        <taxon>Pezizomycotina</taxon>
        <taxon>Sordariomycetes</taxon>
        <taxon>Xylariomycetidae</taxon>
        <taxon>Xylariales</taxon>
        <taxon>Xylariaceae</taxon>
        <taxon>Xylaria</taxon>
    </lineage>
</organism>
<dbReference type="SUPFAM" id="SSF47336">
    <property type="entry name" value="ACP-like"/>
    <property type="match status" value="1"/>
</dbReference>
<comment type="caution">
    <text evidence="10">The sequence shown here is derived from an EMBL/GenBank/DDBJ whole genome shotgun (WGS) entry which is preliminary data.</text>
</comment>
<dbReference type="Pfam" id="PF00550">
    <property type="entry name" value="PP-binding"/>
    <property type="match status" value="1"/>
</dbReference>
<dbReference type="InterPro" id="IPR016036">
    <property type="entry name" value="Malonyl_transacylase_ACP-bd"/>
</dbReference>
<dbReference type="PANTHER" id="PTHR43775:SF37">
    <property type="entry name" value="SI:DKEY-61P9.11"/>
    <property type="match status" value="1"/>
</dbReference>
<dbReference type="InterPro" id="IPR014030">
    <property type="entry name" value="Ketoacyl_synth_N"/>
</dbReference>
<dbReference type="FunFam" id="1.10.1200.10:FF:000011">
    <property type="entry name" value="Sterigmatocystin biosynthesis polyketide synthase"/>
    <property type="match status" value="1"/>
</dbReference>
<dbReference type="InterPro" id="IPR016035">
    <property type="entry name" value="Acyl_Trfase/lysoPLipase"/>
</dbReference>
<proteinExistence type="predicted"/>
<feature type="domain" description="Ketosynthase family 3 (KS3)" evidence="8">
    <location>
        <begin position="391"/>
        <end position="782"/>
    </location>
</feature>
<keyword evidence="4" id="KW-0511">Multifunctional enzyme</keyword>
<dbReference type="InterPro" id="IPR014031">
    <property type="entry name" value="Ketoacyl_synth_C"/>
</dbReference>
<evidence type="ECO:0000256" key="2">
    <source>
        <dbReference type="ARBA" id="ARBA00022553"/>
    </source>
</evidence>
<feature type="region of interest" description="C-terminal hotdog fold" evidence="5">
    <location>
        <begin position="1440"/>
        <end position="1588"/>
    </location>
</feature>
<dbReference type="InParanoid" id="A0A7C8MKA2"/>
<dbReference type="Pfam" id="PF00698">
    <property type="entry name" value="Acyl_transf_1"/>
    <property type="match status" value="1"/>
</dbReference>
<dbReference type="GO" id="GO:0004312">
    <property type="term" value="F:fatty acid synthase activity"/>
    <property type="evidence" value="ECO:0007669"/>
    <property type="project" value="TreeGrafter"/>
</dbReference>
<dbReference type="InterPro" id="IPR014043">
    <property type="entry name" value="Acyl_transferase_dom"/>
</dbReference>
<dbReference type="EMBL" id="WUBL01000205">
    <property type="protein sequence ID" value="KAF2963431.1"/>
    <property type="molecule type" value="Genomic_DNA"/>
</dbReference>
<feature type="region of interest" description="Disordered" evidence="6">
    <location>
        <begin position="1601"/>
        <end position="1622"/>
    </location>
</feature>
<evidence type="ECO:0000256" key="5">
    <source>
        <dbReference type="PROSITE-ProRule" id="PRU01363"/>
    </source>
</evidence>
<dbReference type="InterPro" id="IPR042104">
    <property type="entry name" value="PKS_dehydratase_sf"/>
</dbReference>
<feature type="domain" description="PKS/mFAS DH" evidence="9">
    <location>
        <begin position="1277"/>
        <end position="1588"/>
    </location>
</feature>
<feature type="active site" description="Proton acceptor; for dehydratase activity" evidence="5">
    <location>
        <position position="1309"/>
    </location>
</feature>
<dbReference type="FunFam" id="3.10.129.110:FF:000001">
    <property type="entry name" value="Sterigmatocystin biosynthesis polyketide synthase"/>
    <property type="match status" value="1"/>
</dbReference>
<gene>
    <name evidence="10" type="ORF">GQX73_g10156</name>
</gene>
<protein>
    <submittedName>
        <fullName evidence="10">Uncharacterized protein</fullName>
    </submittedName>
</protein>
<dbReference type="NCBIfam" id="TIGR04532">
    <property type="entry name" value="PT_fungal_PKS"/>
    <property type="match status" value="1"/>
</dbReference>
<dbReference type="GO" id="GO:0004315">
    <property type="term" value="F:3-oxoacyl-[acyl-carrier-protein] synthase activity"/>
    <property type="evidence" value="ECO:0007669"/>
    <property type="project" value="InterPro"/>
</dbReference>
<dbReference type="SMART" id="SM00823">
    <property type="entry name" value="PKS_PP"/>
    <property type="match status" value="1"/>
</dbReference>
<feature type="active site" description="Proton donor; for dehydratase activity" evidence="5">
    <location>
        <position position="1500"/>
    </location>
</feature>
<evidence type="ECO:0000259" key="7">
    <source>
        <dbReference type="PROSITE" id="PS50075"/>
    </source>
</evidence>
<dbReference type="OrthoDB" id="329835at2759"/>
<dbReference type="Pfam" id="PF22621">
    <property type="entry name" value="CurL-like_PKS_C"/>
    <property type="match status" value="1"/>
</dbReference>
<name>A0A7C8MKA2_9PEZI</name>
<keyword evidence="2" id="KW-0597">Phosphoprotein</keyword>
<dbReference type="CDD" id="cd00833">
    <property type="entry name" value="PKS"/>
    <property type="match status" value="1"/>
</dbReference>
<evidence type="ECO:0000256" key="1">
    <source>
        <dbReference type="ARBA" id="ARBA00022450"/>
    </source>
</evidence>
<dbReference type="Gene3D" id="3.40.366.10">
    <property type="entry name" value="Malonyl-Coenzyme A Acyl Carrier Protein, domain 2"/>
    <property type="match status" value="1"/>
</dbReference>
<evidence type="ECO:0000313" key="10">
    <source>
        <dbReference type="EMBL" id="KAF2963431.1"/>
    </source>
</evidence>
<dbReference type="PANTHER" id="PTHR43775">
    <property type="entry name" value="FATTY ACID SYNTHASE"/>
    <property type="match status" value="1"/>
</dbReference>
<dbReference type="InterPro" id="IPR001227">
    <property type="entry name" value="Ac_transferase_dom_sf"/>
</dbReference>
<dbReference type="SUPFAM" id="SSF53901">
    <property type="entry name" value="Thiolase-like"/>
    <property type="match status" value="1"/>
</dbReference>
<evidence type="ECO:0000259" key="8">
    <source>
        <dbReference type="PROSITE" id="PS52004"/>
    </source>
</evidence>
<dbReference type="SUPFAM" id="SSF55048">
    <property type="entry name" value="Probable ACP-binding domain of malonyl-CoA ACP transacylase"/>
    <property type="match status" value="1"/>
</dbReference>
<dbReference type="InterPro" id="IPR030918">
    <property type="entry name" value="PT_fungal_PKS"/>
</dbReference>
<evidence type="ECO:0000256" key="6">
    <source>
        <dbReference type="SAM" id="MobiDB-lite"/>
    </source>
</evidence>
<dbReference type="SUPFAM" id="SSF52151">
    <property type="entry name" value="FabD/lysophospholipase-like"/>
    <property type="match status" value="1"/>
</dbReference>
<reference evidence="10 11" key="1">
    <citation type="submission" date="2019-12" db="EMBL/GenBank/DDBJ databases">
        <title>Draft genome sequence of the ascomycete Xylaria multiplex DSM 110363.</title>
        <authorList>
            <person name="Buettner E."/>
            <person name="Kellner H."/>
        </authorList>
    </citation>
    <scope>NUCLEOTIDE SEQUENCE [LARGE SCALE GENOMIC DNA]</scope>
    <source>
        <strain evidence="10 11">DSM 110363</strain>
    </source>
</reference>
<dbReference type="InterPro" id="IPR049900">
    <property type="entry name" value="PKS_mFAS_DH"/>
</dbReference>
<dbReference type="InterPro" id="IPR020806">
    <property type="entry name" value="PKS_PP-bd"/>
</dbReference>
<dbReference type="InterPro" id="IPR036736">
    <property type="entry name" value="ACP-like_sf"/>
</dbReference>
<dbReference type="PROSITE" id="PS52004">
    <property type="entry name" value="KS3_2"/>
    <property type="match status" value="1"/>
</dbReference>
<dbReference type="Pfam" id="PF00109">
    <property type="entry name" value="ketoacyl-synt"/>
    <property type="match status" value="2"/>
</dbReference>
<evidence type="ECO:0000256" key="3">
    <source>
        <dbReference type="ARBA" id="ARBA00022679"/>
    </source>
</evidence>
<dbReference type="FunFam" id="3.40.366.10:FF:000002">
    <property type="entry name" value="Probable polyketide synthase 2"/>
    <property type="match status" value="1"/>
</dbReference>
<dbReference type="Gene3D" id="3.30.70.3290">
    <property type="match status" value="1"/>
</dbReference>
<dbReference type="Pfam" id="PF16073">
    <property type="entry name" value="SAT"/>
    <property type="match status" value="1"/>
</dbReference>
<keyword evidence="1" id="KW-0596">Phosphopantetheine</keyword>
<dbReference type="PROSITE" id="PS00606">
    <property type="entry name" value="KS3_1"/>
    <property type="match status" value="1"/>
</dbReference>
<evidence type="ECO:0000259" key="9">
    <source>
        <dbReference type="PROSITE" id="PS52019"/>
    </source>
</evidence>
<dbReference type="SMART" id="SM00827">
    <property type="entry name" value="PKS_AT"/>
    <property type="match status" value="1"/>
</dbReference>
<dbReference type="GO" id="GO:0006633">
    <property type="term" value="P:fatty acid biosynthetic process"/>
    <property type="evidence" value="ECO:0007669"/>
    <property type="project" value="InterPro"/>
</dbReference>
<dbReference type="InterPro" id="IPR032088">
    <property type="entry name" value="SAT"/>
</dbReference>
<feature type="domain" description="Carrier" evidence="7">
    <location>
        <begin position="1675"/>
        <end position="1752"/>
    </location>
</feature>
<dbReference type="InterPro" id="IPR016039">
    <property type="entry name" value="Thiolase-like"/>
</dbReference>
<sequence>MGSIVKALYFGDELPHERLSSLARHLYLFSRQRAYPTLNRFLAIATDVVRAEIRDLPASLQPLFLSFDLVLDLVDDEKIRNGPLGSSIDAVLIVVIQLSTLIKYFEDDSRRYYELQSSNSALLGTGVGLLTSAAMSLSRCISDLALVGAHITRLALRLGFLTYRVSQMLEPPEESKCRSSSWAAVVPNVSAEDVQAELDCFHAKEKIPNASKIFISAWGHSSVTVSGPPSRLKHLSRTSKFFHARKMVNLPIYGGPCHAPHIYSPEHVLEVMGELDSEIFRLVPTVIPLSTSSGVQFSVSCARTLFNEIITEILTREIQWDSVVKSLVHQANAVSAQKCKILVFQNSLLVHDLVATFKTQQPNIDVSATEIIPSITTSDASGVSAAAGTSADKIAIVGMACRMPGSATDTEKFWELLEQGLDVHMKIPADRFDVKTHYDPASSETDPMQRLALVTAYEALEKSGYVPNRTPATKLHRIGTFYGQASDDYREVNTAQEIGTYFIPGGCRAFGPGRINYFFGFSGPSYSIDTACSSSLAAIQVACTALWNGDVDMALAGGMNILTNSDAFAGLSQAHFLSKTPNACKTWDSEADGMKRFEDAVVDKDNILGVILGAATNHSAEAVSITHPDANAQSFLTRNVMRSAGTDPLHVNYVEMHGTGTQAGDREEMKSVTDVFAPAGQKPRKQPLHIGSVKANVGHGEAVAGVTALIKVLLMFQKGVIPRHIGIKNCFNPALPQDLDSRQVVIPLTNQPWYSIEDGAKRIAVVNNFSAAGGNTSIVIQEPPRLETTIISAENSGVSYAVAVSAKSKLSLRDNIERMINYIDCNPQISLADLSYTTTVRRYHHHHRIAVTGSNLSQIRSELVAQLDLANSLMPITLDSKPPVAFMFTGQGASRKSMNLELLTRDSVFSTEVLQLDALARAQGFPSFMPVIDDSSAEDEPHSSVVTQIALVAIEIALARYWSSLGVEPDIVIGHSLGEYAALCVAGVLSASDAIYLVGERARLLEDKAGPGDHKMMAVLASLADIEKSAAVSGLQYEVACINSPKETVLAGLSADLETIREALQEAGYRCQDLDVPFAFHSSQTDPILDDFERLSSSAVIFHPPKLPVISPLLGEVVFNGKAFKSNYLRRATRETVNYMAALEAAAKIAMVSRDTLWVELGPHPVCLGFLKATLGRSMTEITVPSFRRDENNWATLTRSLAKLHCAGARINWNEFHRPFEVSLRLLDLPTYAWNNKNYWIMYKGNWALTKGNAYYKAQGETPQTISSSAFPTTSVQRIVEESFDGAAGKVVMRSNLMDARLLEAAHGHKMNEHGVVSSSIHADIAYTLGSYLCQKLRPDVKAKVGMNIVNLVVSKALVAQKFTTVPQLIQVSISTNDINAEKACLTWQNLDSHGVLGEVFATAEIEFGNPTEWLESWVPYTHFVLGRIGALEALVEKGVANRFSKNMAYLLFANNLVDYAESYRGMQSVYMNGLEAFADVMLTSEKGRGTWTVAPHFIDSVVHIAGFVMNVSDVMDTHTKFCFTPGWKSMRFARPLEAGGKYRSYVKMIPTKDVTIYLGDVYVLQGDSIIGFVGGIKFHTCPRILLSRLFSAPDTACQLSSASPTSNSRPSNESAALLTAASSRTSESKVVSGLLPTPTSLGASMTGQTSAKEEEISLGSIQLVHTPATDQVGNEKENVVSRAISLIAREAGLARSDLQETTTFSELGIDSLMSLVISDKFREELNITVTGSLFLEYPTIGDLRGWLSDYYY</sequence>